<evidence type="ECO:0000313" key="2">
    <source>
        <dbReference type="Proteomes" id="UP000184368"/>
    </source>
</evidence>
<dbReference type="AlphaFoldDB" id="A0A1M5CJ23"/>
<accession>A0A1M5CJ23</accession>
<protein>
    <submittedName>
        <fullName evidence="1">Uncharacterized protein</fullName>
    </submittedName>
</protein>
<evidence type="ECO:0000313" key="1">
    <source>
        <dbReference type="EMBL" id="SHF54577.1"/>
    </source>
</evidence>
<keyword evidence="2" id="KW-1185">Reference proteome</keyword>
<organism evidence="1 2">
    <name type="scientific">Cnuella takakiae</name>
    <dbReference type="NCBI Taxonomy" id="1302690"/>
    <lineage>
        <taxon>Bacteria</taxon>
        <taxon>Pseudomonadati</taxon>
        <taxon>Bacteroidota</taxon>
        <taxon>Chitinophagia</taxon>
        <taxon>Chitinophagales</taxon>
        <taxon>Chitinophagaceae</taxon>
        <taxon>Cnuella</taxon>
    </lineage>
</organism>
<proteinExistence type="predicted"/>
<gene>
    <name evidence="1" type="ORF">SAMN05444008_10991</name>
</gene>
<dbReference type="Proteomes" id="UP000184368">
    <property type="component" value="Unassembled WGS sequence"/>
</dbReference>
<sequence>MIIVEQFFMKKVMLVFPDLDHLNDYIFSERPKHAFTKRMNLSVVTFLDDDAIFLAGTKYQAEITFLDLGLKSTYLADRFVPFCTIYPQIWGQAV</sequence>
<reference evidence="1 2" key="1">
    <citation type="submission" date="2016-11" db="EMBL/GenBank/DDBJ databases">
        <authorList>
            <person name="Jaros S."/>
            <person name="Januszkiewicz K."/>
            <person name="Wedrychowicz H."/>
        </authorList>
    </citation>
    <scope>NUCLEOTIDE SEQUENCE [LARGE SCALE GENOMIC DNA]</scope>
    <source>
        <strain evidence="1 2">DSM 26897</strain>
    </source>
</reference>
<dbReference type="EMBL" id="FQUO01000009">
    <property type="protein sequence ID" value="SHF54577.1"/>
    <property type="molecule type" value="Genomic_DNA"/>
</dbReference>
<name>A0A1M5CJ23_9BACT</name>